<feature type="region of interest" description="Disordered" evidence="1">
    <location>
        <begin position="257"/>
        <end position="376"/>
    </location>
</feature>
<evidence type="ECO:0000313" key="2">
    <source>
        <dbReference type="EMBL" id="KAF6081705.1"/>
    </source>
</evidence>
<feature type="region of interest" description="Disordered" evidence="1">
    <location>
        <begin position="1"/>
        <end position="100"/>
    </location>
</feature>
<comment type="caution">
    <text evidence="2">The sequence shown here is derived from an EMBL/GenBank/DDBJ whole genome shotgun (WGS) entry which is preliminary data.</text>
</comment>
<name>A0A833YT88_9CHIR</name>
<dbReference type="Proteomes" id="UP000664940">
    <property type="component" value="Unassembled WGS sequence"/>
</dbReference>
<feature type="compositionally biased region" description="Low complexity" evidence="1">
    <location>
        <begin position="273"/>
        <end position="282"/>
    </location>
</feature>
<gene>
    <name evidence="2" type="ORF">HJG60_008728</name>
</gene>
<evidence type="ECO:0000256" key="1">
    <source>
        <dbReference type="SAM" id="MobiDB-lite"/>
    </source>
</evidence>
<sequence length="376" mass="39602">MSGPERGGSWWRRIWPPSVQDSQRPCVQVTPHTQVPGVGPRLTLGKTQSSPQQRTSQKSCEDEPGFSSSLNFLEEEDPGPLSQQLPATSSRGSEPLSNLDLSRGSLVNVEYLPFFRTYGQLLVEEVALQPDVGRDQEGVWSTREAPSQEDSEPPGGFSPYYRSKEESFLSLSWGRSQGPPTRREAQAGCSCRRTGSSGSSAASAGPDLISWVLPNRCPVLMASAGHPCDSGLDAPLSSDAAIGGHVPHASGFVPYYRTPEEGLHTSPGPPASPSGARSPQGSCPDLVQPYCEEAEGGNSKSHQGTGPQHPLVTEGGGGWAKGPRAQLALGPELQALSPSPQCPQPAEPAGGAQSLAGCPSPAQDTELAWRGDPVHC</sequence>
<feature type="compositionally biased region" description="Low complexity" evidence="1">
    <location>
        <begin position="187"/>
        <end position="205"/>
    </location>
</feature>
<feature type="compositionally biased region" description="Polar residues" evidence="1">
    <location>
        <begin position="19"/>
        <end position="33"/>
    </location>
</feature>
<feature type="compositionally biased region" description="Polar residues" evidence="1">
    <location>
        <begin position="45"/>
        <end position="58"/>
    </location>
</feature>
<organism evidence="2 3">
    <name type="scientific">Phyllostomus discolor</name>
    <name type="common">pale spear-nosed bat</name>
    <dbReference type="NCBI Taxonomy" id="89673"/>
    <lineage>
        <taxon>Eukaryota</taxon>
        <taxon>Metazoa</taxon>
        <taxon>Chordata</taxon>
        <taxon>Craniata</taxon>
        <taxon>Vertebrata</taxon>
        <taxon>Euteleostomi</taxon>
        <taxon>Mammalia</taxon>
        <taxon>Eutheria</taxon>
        <taxon>Laurasiatheria</taxon>
        <taxon>Chiroptera</taxon>
        <taxon>Yangochiroptera</taxon>
        <taxon>Phyllostomidae</taxon>
        <taxon>Phyllostominae</taxon>
        <taxon>Phyllostomus</taxon>
    </lineage>
</organism>
<protein>
    <submittedName>
        <fullName evidence="2">Uncharacterized protein</fullName>
    </submittedName>
</protein>
<dbReference type="AlphaFoldDB" id="A0A833YT88"/>
<reference evidence="2 3" key="1">
    <citation type="journal article" date="2020" name="Nature">
        <title>Six reference-quality genomes reveal evolution of bat adaptations.</title>
        <authorList>
            <person name="Jebb D."/>
            <person name="Huang Z."/>
            <person name="Pippel M."/>
            <person name="Hughes G.M."/>
            <person name="Lavrichenko K."/>
            <person name="Devanna P."/>
            <person name="Winkler S."/>
            <person name="Jermiin L.S."/>
            <person name="Skirmuntt E.C."/>
            <person name="Katzourakis A."/>
            <person name="Burkitt-Gray L."/>
            <person name="Ray D.A."/>
            <person name="Sullivan K.A.M."/>
            <person name="Roscito J.G."/>
            <person name="Kirilenko B.M."/>
            <person name="Davalos L.M."/>
            <person name="Corthals A.P."/>
            <person name="Power M.L."/>
            <person name="Jones G."/>
            <person name="Ransome R.D."/>
            <person name="Dechmann D.K.N."/>
            <person name="Locatelli A.G."/>
            <person name="Puechmaille S.J."/>
            <person name="Fedrigo O."/>
            <person name="Jarvis E.D."/>
            <person name="Hiller M."/>
            <person name="Vernes S.C."/>
            <person name="Myers E.W."/>
            <person name="Teeling E.C."/>
        </authorList>
    </citation>
    <scope>NUCLEOTIDE SEQUENCE [LARGE SCALE GENOMIC DNA]</scope>
    <source>
        <strain evidence="2">Bat1K_MPI-CBG_1</strain>
    </source>
</reference>
<feature type="compositionally biased region" description="Basic and acidic residues" evidence="1">
    <location>
        <begin position="367"/>
        <end position="376"/>
    </location>
</feature>
<feature type="region of interest" description="Disordered" evidence="1">
    <location>
        <begin position="134"/>
        <end position="159"/>
    </location>
</feature>
<dbReference type="EMBL" id="JABVXQ010000013">
    <property type="protein sequence ID" value="KAF6081705.1"/>
    <property type="molecule type" value="Genomic_DNA"/>
</dbReference>
<evidence type="ECO:0000313" key="3">
    <source>
        <dbReference type="Proteomes" id="UP000664940"/>
    </source>
</evidence>
<feature type="region of interest" description="Disordered" evidence="1">
    <location>
        <begin position="171"/>
        <end position="205"/>
    </location>
</feature>
<feature type="compositionally biased region" description="Polar residues" evidence="1">
    <location>
        <begin position="81"/>
        <end position="100"/>
    </location>
</feature>
<accession>A0A833YT88</accession>
<proteinExistence type="predicted"/>